<dbReference type="Proteomes" id="UP000198538">
    <property type="component" value="Unassembled WGS sequence"/>
</dbReference>
<gene>
    <name evidence="1" type="ORF">SAMN05720606_106264</name>
</gene>
<name>A0A1G5H803_9BACL</name>
<keyword evidence="2" id="KW-1185">Reference proteome</keyword>
<sequence>MCFSEIRFLVIVTFPENQSCIMILNEAQNLRKDGPNPSIGYMNRDRLLYSKSFSTSLVVDNN</sequence>
<protein>
    <submittedName>
        <fullName evidence="1">Uncharacterized protein</fullName>
    </submittedName>
</protein>
<accession>A0A1G5H803</accession>
<proteinExistence type="predicted"/>
<evidence type="ECO:0000313" key="2">
    <source>
        <dbReference type="Proteomes" id="UP000198538"/>
    </source>
</evidence>
<dbReference type="AlphaFoldDB" id="A0A1G5H803"/>
<reference evidence="2" key="1">
    <citation type="submission" date="2016-10" db="EMBL/GenBank/DDBJ databases">
        <authorList>
            <person name="Varghese N."/>
            <person name="Submissions S."/>
        </authorList>
    </citation>
    <scope>NUCLEOTIDE SEQUENCE [LARGE SCALE GENOMIC DNA]</scope>
    <source>
        <strain evidence="2">BL9</strain>
    </source>
</reference>
<dbReference type="EMBL" id="FMVM01000006">
    <property type="protein sequence ID" value="SCY59916.1"/>
    <property type="molecule type" value="Genomic_DNA"/>
</dbReference>
<evidence type="ECO:0000313" key="1">
    <source>
        <dbReference type="EMBL" id="SCY59916.1"/>
    </source>
</evidence>
<organism evidence="1 2">
    <name type="scientific">Paenibacillus polysaccharolyticus</name>
    <dbReference type="NCBI Taxonomy" id="582692"/>
    <lineage>
        <taxon>Bacteria</taxon>
        <taxon>Bacillati</taxon>
        <taxon>Bacillota</taxon>
        <taxon>Bacilli</taxon>
        <taxon>Bacillales</taxon>
        <taxon>Paenibacillaceae</taxon>
        <taxon>Paenibacillus</taxon>
    </lineage>
</organism>